<protein>
    <submittedName>
        <fullName evidence="2">Uncharacterized protein</fullName>
    </submittedName>
</protein>
<evidence type="ECO:0000313" key="3">
    <source>
        <dbReference type="Proteomes" id="UP001418222"/>
    </source>
</evidence>
<dbReference type="Proteomes" id="UP001418222">
    <property type="component" value="Unassembled WGS sequence"/>
</dbReference>
<dbReference type="EMBL" id="JBBWWQ010000004">
    <property type="protein sequence ID" value="KAK8948732.1"/>
    <property type="molecule type" value="Genomic_DNA"/>
</dbReference>
<evidence type="ECO:0000256" key="1">
    <source>
        <dbReference type="SAM" id="MobiDB-lite"/>
    </source>
</evidence>
<organism evidence="2 3">
    <name type="scientific">Platanthera zijinensis</name>
    <dbReference type="NCBI Taxonomy" id="2320716"/>
    <lineage>
        <taxon>Eukaryota</taxon>
        <taxon>Viridiplantae</taxon>
        <taxon>Streptophyta</taxon>
        <taxon>Embryophyta</taxon>
        <taxon>Tracheophyta</taxon>
        <taxon>Spermatophyta</taxon>
        <taxon>Magnoliopsida</taxon>
        <taxon>Liliopsida</taxon>
        <taxon>Asparagales</taxon>
        <taxon>Orchidaceae</taxon>
        <taxon>Orchidoideae</taxon>
        <taxon>Orchideae</taxon>
        <taxon>Orchidinae</taxon>
        <taxon>Platanthera</taxon>
    </lineage>
</organism>
<feature type="region of interest" description="Disordered" evidence="1">
    <location>
        <begin position="218"/>
        <end position="239"/>
    </location>
</feature>
<keyword evidence="3" id="KW-1185">Reference proteome</keyword>
<comment type="caution">
    <text evidence="2">The sequence shown here is derived from an EMBL/GenBank/DDBJ whole genome shotgun (WGS) entry which is preliminary data.</text>
</comment>
<reference evidence="2 3" key="1">
    <citation type="journal article" date="2022" name="Nat. Plants">
        <title>Genomes of leafy and leafless Platanthera orchids illuminate the evolution of mycoheterotrophy.</title>
        <authorList>
            <person name="Li M.H."/>
            <person name="Liu K.W."/>
            <person name="Li Z."/>
            <person name="Lu H.C."/>
            <person name="Ye Q.L."/>
            <person name="Zhang D."/>
            <person name="Wang J.Y."/>
            <person name="Li Y.F."/>
            <person name="Zhong Z.M."/>
            <person name="Liu X."/>
            <person name="Yu X."/>
            <person name="Liu D.K."/>
            <person name="Tu X.D."/>
            <person name="Liu B."/>
            <person name="Hao Y."/>
            <person name="Liao X.Y."/>
            <person name="Jiang Y.T."/>
            <person name="Sun W.H."/>
            <person name="Chen J."/>
            <person name="Chen Y.Q."/>
            <person name="Ai Y."/>
            <person name="Zhai J.W."/>
            <person name="Wu S.S."/>
            <person name="Zhou Z."/>
            <person name="Hsiao Y.Y."/>
            <person name="Wu W.L."/>
            <person name="Chen Y.Y."/>
            <person name="Lin Y.F."/>
            <person name="Hsu J.L."/>
            <person name="Li C.Y."/>
            <person name="Wang Z.W."/>
            <person name="Zhao X."/>
            <person name="Zhong W.Y."/>
            <person name="Ma X.K."/>
            <person name="Ma L."/>
            <person name="Huang J."/>
            <person name="Chen G.Z."/>
            <person name="Huang M.Z."/>
            <person name="Huang L."/>
            <person name="Peng D.H."/>
            <person name="Luo Y.B."/>
            <person name="Zou S.Q."/>
            <person name="Chen S.P."/>
            <person name="Lan S."/>
            <person name="Tsai W.C."/>
            <person name="Van de Peer Y."/>
            <person name="Liu Z.J."/>
        </authorList>
    </citation>
    <scope>NUCLEOTIDE SEQUENCE [LARGE SCALE GENOMIC DNA]</scope>
    <source>
        <strain evidence="2">Lor287</strain>
    </source>
</reference>
<dbReference type="AlphaFoldDB" id="A0AAP0BU27"/>
<evidence type="ECO:0000313" key="2">
    <source>
        <dbReference type="EMBL" id="KAK8948732.1"/>
    </source>
</evidence>
<proteinExistence type="predicted"/>
<sequence>MQKITSSARISTTFEGFADKGGRPERRTALRPVELAADLRRTPLNNSLSQIYAAERKHLPKLPKSWFAEVKSLFNLLQECLSVSVTAFPLTAPLSAAPADGMKPAEVEEKTMFNVIIEEVPSNTCIMMNMVARLRRAQARLRRAQARPGAPRRAPYRLPGAPKARPGLLRVRALTSSAPKEAEEAEDANKKLEEAWERVVVAWEGDLWAGGGGACKGVRLDEGSRAPTGGIGSPAVERG</sequence>
<gene>
    <name evidence="2" type="ORF">KSP39_PZI005788</name>
</gene>
<accession>A0AAP0BU27</accession>
<name>A0AAP0BU27_9ASPA</name>